<evidence type="ECO:0000256" key="6">
    <source>
        <dbReference type="PROSITE-ProRule" id="PRU00409"/>
    </source>
</evidence>
<dbReference type="Pfam" id="PF02785">
    <property type="entry name" value="Biotin_carb_C"/>
    <property type="match status" value="1"/>
</dbReference>
<keyword evidence="5" id="KW-0092">Biotin</keyword>
<dbReference type="AlphaFoldDB" id="A0AAD4KHL4"/>
<dbReference type="InterPro" id="IPR005482">
    <property type="entry name" value="Biotin_COase_C"/>
</dbReference>
<sequence>MPKTTDTGTACPARPPLFVAQLPVGSDGKPKIQRVLIANRGEIAYRVIEACRTLNITSISVYVQEDEKSRHVSAADEAINIGSINQAGGNPFLNIKLIVKTAVETNADAIHPGYGYLSENAKFADAVRDAGLIFIGPSATAMSTLGDKRMAKDYLREHDPHVPLIPGFTGSSQDNAVLEEAAAKIGYPVMLKASAGGGGRGMRIVHEAAKLKEELLSAQSEATRSFGSGDCILEKYIALGKHIEFQVIGDSHGNVVSLWDRECSIQRRHQKVIEESPSIFLTPEKRQQMSEAALRVGKLLGYENAGTVEFVFDVSDGSFYFLEMNTRLQVEHPITEEVTSLDIVALQFYVAAGGNLKSLPQLDNIPQNGHAIECRLCAEDPQSNFFPEHGTVRFWQTATVALPGLKDTRFETSVETGSRISIHFDSMIAKIVVWAPTRAMAIQKAITALSHTICIGLKTNQRFLQNCLLHPGFQDPAYTTAFIPTNLPKLLSDPYVDVPAALRRSLALIPSVFLHTAAEYIPPLKQSGHFKLVRPGFRNQRRDPVSGQPAVITTGAGESQLFLLVQWNDKTENDKSVIRAKLQPLPIAPASQDRKPSAAAQVTAQYNAISDALRNPTPADLTSHAIEISQAKTALSAGKTSQPWVNASLTVTVDGRAFRVYLSTKNTELGGFSSVAQPKEIYAHVLGFGTWFTLKYYDLLSYCESIRQVAATSQASLKAVSAPMPCKVLSVLKRDGEKVKEGDVVLVVESMKMEMNISAPADGVFKTGVKKNDAVNEGFVLCEIE</sequence>
<dbReference type="CDD" id="cd06850">
    <property type="entry name" value="biotinyl_domain"/>
    <property type="match status" value="1"/>
</dbReference>
<dbReference type="InterPro" id="IPR011761">
    <property type="entry name" value="ATP-grasp"/>
</dbReference>
<dbReference type="InterPro" id="IPR011764">
    <property type="entry name" value="Biotin_carboxylation_dom"/>
</dbReference>
<evidence type="ECO:0000256" key="4">
    <source>
        <dbReference type="ARBA" id="ARBA00022840"/>
    </source>
</evidence>
<feature type="domain" description="Biotin carboxylation" evidence="9">
    <location>
        <begin position="31"/>
        <end position="488"/>
    </location>
</feature>
<dbReference type="SUPFAM" id="SSF51230">
    <property type="entry name" value="Single hybrid motif"/>
    <property type="match status" value="1"/>
</dbReference>
<protein>
    <submittedName>
        <fullName evidence="10">Carbamoyl-phosphate synthase L chain, ATP binding domain-containing protein</fullName>
    </submittedName>
</protein>
<evidence type="ECO:0000259" key="8">
    <source>
        <dbReference type="PROSITE" id="PS50975"/>
    </source>
</evidence>
<name>A0AAD4KHL4_9EURO</name>
<dbReference type="InterPro" id="IPR050856">
    <property type="entry name" value="Biotin_carboxylase_complex"/>
</dbReference>
<comment type="caution">
    <text evidence="10">The sequence shown here is derived from an EMBL/GenBank/DDBJ whole genome shotgun (WGS) entry which is preliminary data.</text>
</comment>
<dbReference type="PROSITE" id="PS50975">
    <property type="entry name" value="ATP_GRASP"/>
    <property type="match status" value="1"/>
</dbReference>
<proteinExistence type="predicted"/>
<dbReference type="GO" id="GO:0046872">
    <property type="term" value="F:metal ion binding"/>
    <property type="evidence" value="ECO:0007669"/>
    <property type="project" value="InterPro"/>
</dbReference>
<dbReference type="SUPFAM" id="SSF56059">
    <property type="entry name" value="Glutathione synthetase ATP-binding domain-like"/>
    <property type="match status" value="1"/>
</dbReference>
<dbReference type="PROSITE" id="PS50968">
    <property type="entry name" value="BIOTINYL_LIPOYL"/>
    <property type="match status" value="1"/>
</dbReference>
<organism evidence="10 11">
    <name type="scientific">Talaromyces proteolyticus</name>
    <dbReference type="NCBI Taxonomy" id="1131652"/>
    <lineage>
        <taxon>Eukaryota</taxon>
        <taxon>Fungi</taxon>
        <taxon>Dikarya</taxon>
        <taxon>Ascomycota</taxon>
        <taxon>Pezizomycotina</taxon>
        <taxon>Eurotiomycetes</taxon>
        <taxon>Eurotiomycetidae</taxon>
        <taxon>Eurotiales</taxon>
        <taxon>Trichocomaceae</taxon>
        <taxon>Talaromyces</taxon>
        <taxon>Talaromyces sect. Bacilispori</taxon>
    </lineage>
</organism>
<dbReference type="Pfam" id="PF02786">
    <property type="entry name" value="CPSase_L_D2"/>
    <property type="match status" value="1"/>
</dbReference>
<dbReference type="Proteomes" id="UP001201262">
    <property type="component" value="Unassembled WGS sequence"/>
</dbReference>
<dbReference type="SUPFAM" id="SSF52440">
    <property type="entry name" value="PreATP-grasp domain"/>
    <property type="match status" value="1"/>
</dbReference>
<evidence type="ECO:0000256" key="2">
    <source>
        <dbReference type="ARBA" id="ARBA00022598"/>
    </source>
</evidence>
<keyword evidence="2" id="KW-0436">Ligase</keyword>
<dbReference type="PROSITE" id="PS00866">
    <property type="entry name" value="CPSASE_1"/>
    <property type="match status" value="1"/>
</dbReference>
<dbReference type="GO" id="GO:0005524">
    <property type="term" value="F:ATP binding"/>
    <property type="evidence" value="ECO:0007669"/>
    <property type="project" value="UniProtKB-UniRule"/>
</dbReference>
<dbReference type="InterPro" id="IPR000089">
    <property type="entry name" value="Biotin_lipoyl"/>
</dbReference>
<dbReference type="InterPro" id="IPR016185">
    <property type="entry name" value="PreATP-grasp_dom_sf"/>
</dbReference>
<dbReference type="PANTHER" id="PTHR18866">
    <property type="entry name" value="CARBOXYLASE:PYRUVATE/ACETYL-COA/PROPIONYL-COA CARBOXYLASE"/>
    <property type="match status" value="1"/>
</dbReference>
<dbReference type="RefSeq" id="XP_046067446.1">
    <property type="nucleotide sequence ID" value="XM_046218650.1"/>
</dbReference>
<accession>A0AAD4KHL4</accession>
<dbReference type="FunFam" id="3.30.1490.20:FF:000003">
    <property type="entry name" value="acetyl-CoA carboxylase isoform X1"/>
    <property type="match status" value="1"/>
</dbReference>
<evidence type="ECO:0000259" key="7">
    <source>
        <dbReference type="PROSITE" id="PS50968"/>
    </source>
</evidence>
<dbReference type="InterPro" id="IPR005481">
    <property type="entry name" value="BC-like_N"/>
</dbReference>
<dbReference type="InterPro" id="IPR005479">
    <property type="entry name" value="CPAse_ATP-bd"/>
</dbReference>
<feature type="domain" description="ATP-grasp" evidence="8">
    <location>
        <begin position="154"/>
        <end position="352"/>
    </location>
</feature>
<evidence type="ECO:0000256" key="1">
    <source>
        <dbReference type="ARBA" id="ARBA00001953"/>
    </source>
</evidence>
<feature type="domain" description="Lipoyl-binding" evidence="7">
    <location>
        <begin position="710"/>
        <end position="785"/>
    </location>
</feature>
<dbReference type="Gene3D" id="3.30.470.20">
    <property type="entry name" value="ATP-grasp fold, B domain"/>
    <property type="match status" value="1"/>
</dbReference>
<dbReference type="PROSITE" id="PS50979">
    <property type="entry name" value="BC"/>
    <property type="match status" value="1"/>
</dbReference>
<dbReference type="Gene3D" id="2.40.50.100">
    <property type="match status" value="1"/>
</dbReference>
<dbReference type="SMART" id="SM00878">
    <property type="entry name" value="Biotin_carb_C"/>
    <property type="match status" value="1"/>
</dbReference>
<dbReference type="InterPro" id="IPR011054">
    <property type="entry name" value="Rudment_hybrid_motif"/>
</dbReference>
<evidence type="ECO:0000313" key="10">
    <source>
        <dbReference type="EMBL" id="KAH8691354.1"/>
    </source>
</evidence>
<dbReference type="GeneID" id="70248937"/>
<keyword evidence="3 6" id="KW-0547">Nucleotide-binding</keyword>
<dbReference type="PANTHER" id="PTHR18866:SF127">
    <property type="match status" value="1"/>
</dbReference>
<evidence type="ECO:0000259" key="9">
    <source>
        <dbReference type="PROSITE" id="PS50979"/>
    </source>
</evidence>
<evidence type="ECO:0000313" key="11">
    <source>
        <dbReference type="Proteomes" id="UP001201262"/>
    </source>
</evidence>
<keyword evidence="4 6" id="KW-0067">ATP-binding</keyword>
<dbReference type="SUPFAM" id="SSF51246">
    <property type="entry name" value="Rudiment single hybrid motif"/>
    <property type="match status" value="1"/>
</dbReference>
<dbReference type="Pfam" id="PF00364">
    <property type="entry name" value="Biotin_lipoyl"/>
    <property type="match status" value="1"/>
</dbReference>
<dbReference type="InterPro" id="IPR011053">
    <property type="entry name" value="Single_hybrid_motif"/>
</dbReference>
<dbReference type="Pfam" id="PF00289">
    <property type="entry name" value="Biotin_carb_N"/>
    <property type="match status" value="1"/>
</dbReference>
<evidence type="ECO:0000256" key="5">
    <source>
        <dbReference type="ARBA" id="ARBA00023267"/>
    </source>
</evidence>
<comment type="cofactor">
    <cofactor evidence="1">
        <name>biotin</name>
        <dbReference type="ChEBI" id="CHEBI:57586"/>
    </cofactor>
</comment>
<reference evidence="10" key="1">
    <citation type="submission" date="2021-12" db="EMBL/GenBank/DDBJ databases">
        <title>Convergent genome expansion in fungi linked to evolution of root-endophyte symbiosis.</title>
        <authorList>
            <consortium name="DOE Joint Genome Institute"/>
            <person name="Ke Y.-H."/>
            <person name="Bonito G."/>
            <person name="Liao H.-L."/>
            <person name="Looney B."/>
            <person name="Rojas-Flechas A."/>
            <person name="Nash J."/>
            <person name="Hameed K."/>
            <person name="Schadt C."/>
            <person name="Martin F."/>
            <person name="Crous P.W."/>
            <person name="Miettinen O."/>
            <person name="Magnuson J.K."/>
            <person name="Labbe J."/>
            <person name="Jacobson D."/>
            <person name="Doktycz M.J."/>
            <person name="Veneault-Fourrey C."/>
            <person name="Kuo A."/>
            <person name="Mondo S."/>
            <person name="Calhoun S."/>
            <person name="Riley R."/>
            <person name="Ohm R."/>
            <person name="LaButti K."/>
            <person name="Andreopoulos B."/>
            <person name="Pangilinan J."/>
            <person name="Nolan M."/>
            <person name="Tritt A."/>
            <person name="Clum A."/>
            <person name="Lipzen A."/>
            <person name="Daum C."/>
            <person name="Barry K."/>
            <person name="Grigoriev I.V."/>
            <person name="Vilgalys R."/>
        </authorList>
    </citation>
    <scope>NUCLEOTIDE SEQUENCE</scope>
    <source>
        <strain evidence="10">PMI_201</strain>
    </source>
</reference>
<keyword evidence="11" id="KW-1185">Reference proteome</keyword>
<dbReference type="EMBL" id="JAJTJA010000012">
    <property type="protein sequence ID" value="KAH8691354.1"/>
    <property type="molecule type" value="Genomic_DNA"/>
</dbReference>
<evidence type="ECO:0000256" key="3">
    <source>
        <dbReference type="ARBA" id="ARBA00022741"/>
    </source>
</evidence>
<gene>
    <name evidence="10" type="ORF">BGW36DRAFT_400649</name>
</gene>
<dbReference type="PROSITE" id="PS00867">
    <property type="entry name" value="CPSASE_2"/>
    <property type="match status" value="1"/>
</dbReference>
<dbReference type="GO" id="GO:0016874">
    <property type="term" value="F:ligase activity"/>
    <property type="evidence" value="ECO:0007669"/>
    <property type="project" value="UniProtKB-KW"/>
</dbReference>